<dbReference type="InterPro" id="IPR027417">
    <property type="entry name" value="P-loop_NTPase"/>
</dbReference>
<dbReference type="SUPFAM" id="SSF52540">
    <property type="entry name" value="P-loop containing nucleoside triphosphate hydrolases"/>
    <property type="match status" value="1"/>
</dbReference>
<dbReference type="InterPro" id="IPR003593">
    <property type="entry name" value="AAA+_ATPase"/>
</dbReference>
<feature type="domain" description="AAA+ ATPase" evidence="1">
    <location>
        <begin position="47"/>
        <end position="167"/>
    </location>
</feature>
<keyword evidence="2" id="KW-0067">ATP-binding</keyword>
<reference evidence="2 3" key="1">
    <citation type="submission" date="2020-08" db="EMBL/GenBank/DDBJ databases">
        <title>Bridging the membrane lipid divide: bacteria of the FCB group superphylum have the potential to synthesize archaeal ether lipids.</title>
        <authorList>
            <person name="Villanueva L."/>
            <person name="Von Meijenfeldt F.A.B."/>
            <person name="Westbye A.B."/>
            <person name="Yadav S."/>
            <person name="Hopmans E.C."/>
            <person name="Dutilh B.E."/>
            <person name="Sinninghe Damste J.S."/>
        </authorList>
    </citation>
    <scope>NUCLEOTIDE SEQUENCE [LARGE SCALE GENOMIC DNA]</scope>
    <source>
        <strain evidence="2">NIOZ-UU36</strain>
    </source>
</reference>
<evidence type="ECO:0000313" key="3">
    <source>
        <dbReference type="Proteomes" id="UP000614469"/>
    </source>
</evidence>
<dbReference type="Proteomes" id="UP000614469">
    <property type="component" value="Unassembled WGS sequence"/>
</dbReference>
<comment type="caution">
    <text evidence="2">The sequence shown here is derived from an EMBL/GenBank/DDBJ whole genome shotgun (WGS) entry which is preliminary data.</text>
</comment>
<name>A0A8J6NNE9_9CHLR</name>
<dbReference type="Pfam" id="PF13173">
    <property type="entry name" value="AAA_14"/>
    <property type="match status" value="1"/>
</dbReference>
<dbReference type="InterPro" id="IPR025420">
    <property type="entry name" value="DUF4143"/>
</dbReference>
<evidence type="ECO:0000259" key="1">
    <source>
        <dbReference type="SMART" id="SM00382"/>
    </source>
</evidence>
<dbReference type="PANTHER" id="PTHR33295">
    <property type="entry name" value="ATPASE"/>
    <property type="match status" value="1"/>
</dbReference>
<keyword evidence="2" id="KW-0547">Nucleotide-binding</keyword>
<dbReference type="AlphaFoldDB" id="A0A8J6NNE9"/>
<dbReference type="InterPro" id="IPR041682">
    <property type="entry name" value="AAA_14"/>
</dbReference>
<sequence>MNENSWVSKWSRDQIKAMLLEQFQSFWGTETGIVREQLHEVERAANSPHAVIISGLRRAGKSTLLAQLAHNLGEETFYYLNFEDDRLLNFQADDINDLYQSLLEIFGERKIFILDEIQNISGWEHFVRRFMDMGFKFYITGSHASLLSRELGTRLTGRYIAIELFPFSFKEYLRFRNIPLPPLDRMTTVDLAQLQKNLDEYSQSGGIPDALKYPELAILRTLYNDVLYRDIATRYRLGNVAMLKELGFFLMSNIANLISYNKLKQQFNVGSVNTIKTYIEYMEDSWLFFTLNVHDFSVKRQQIAPKKIYSIDTGLSRSVGFQFSPNTGRVLENLVFLALRQSNQEIYYLATPNGYEVDFYLPEKGQLIQVSQHLENPATREREIRALQDALAHTPAQSALILADANQEGFEINGAPVSIRSAAEWLLQA</sequence>
<protein>
    <submittedName>
        <fullName evidence="2">ATP-binding protein</fullName>
    </submittedName>
</protein>
<dbReference type="GO" id="GO:0005524">
    <property type="term" value="F:ATP binding"/>
    <property type="evidence" value="ECO:0007669"/>
    <property type="project" value="UniProtKB-KW"/>
</dbReference>
<dbReference type="SMART" id="SM00382">
    <property type="entry name" value="AAA"/>
    <property type="match status" value="1"/>
</dbReference>
<proteinExistence type="predicted"/>
<accession>A0A8J6NNE9</accession>
<dbReference type="Gene3D" id="3.40.50.300">
    <property type="entry name" value="P-loop containing nucleotide triphosphate hydrolases"/>
    <property type="match status" value="1"/>
</dbReference>
<gene>
    <name evidence="2" type="ORF">H8E29_14175</name>
</gene>
<dbReference type="EMBL" id="JACNJN010000159">
    <property type="protein sequence ID" value="MBC8336408.1"/>
    <property type="molecule type" value="Genomic_DNA"/>
</dbReference>
<dbReference type="PANTHER" id="PTHR33295:SF8">
    <property type="entry name" value="AAA+ ATPASE DOMAIN-CONTAINING PROTEIN"/>
    <property type="match status" value="1"/>
</dbReference>
<organism evidence="2 3">
    <name type="scientific">Candidatus Desulfolinea nitratireducens</name>
    <dbReference type="NCBI Taxonomy" id="2841698"/>
    <lineage>
        <taxon>Bacteria</taxon>
        <taxon>Bacillati</taxon>
        <taxon>Chloroflexota</taxon>
        <taxon>Anaerolineae</taxon>
        <taxon>Anaerolineales</taxon>
        <taxon>Anaerolineales incertae sedis</taxon>
        <taxon>Candidatus Desulfolinea</taxon>
    </lineage>
</organism>
<dbReference type="Pfam" id="PF13635">
    <property type="entry name" value="DUF4143"/>
    <property type="match status" value="1"/>
</dbReference>
<evidence type="ECO:0000313" key="2">
    <source>
        <dbReference type="EMBL" id="MBC8336408.1"/>
    </source>
</evidence>